<comment type="caution">
    <text evidence="1">The sequence shown here is derived from an EMBL/GenBank/DDBJ whole genome shotgun (WGS) entry which is preliminary data.</text>
</comment>
<dbReference type="InterPro" id="IPR036397">
    <property type="entry name" value="RNaseH_sf"/>
</dbReference>
<evidence type="ECO:0000313" key="2">
    <source>
        <dbReference type="Proteomes" id="UP001292079"/>
    </source>
</evidence>
<dbReference type="Gene3D" id="3.30.420.10">
    <property type="entry name" value="Ribonuclease H-like superfamily/Ribonuclease H"/>
    <property type="match status" value="1"/>
</dbReference>
<dbReference type="SUPFAM" id="SSF53098">
    <property type="entry name" value="Ribonuclease H-like"/>
    <property type="match status" value="1"/>
</dbReference>
<keyword evidence="2" id="KW-1185">Reference proteome</keyword>
<evidence type="ECO:0000313" key="1">
    <source>
        <dbReference type="EMBL" id="KAK4468392.1"/>
    </source>
</evidence>
<dbReference type="InterPro" id="IPR012337">
    <property type="entry name" value="RNaseH-like_sf"/>
</dbReference>
<dbReference type="Proteomes" id="UP001292079">
    <property type="component" value="Unassembled WGS sequence"/>
</dbReference>
<gene>
    <name evidence="1" type="ORF">MN116_000195</name>
</gene>
<dbReference type="AlphaFoldDB" id="A0AAE1Z6V3"/>
<dbReference type="GO" id="GO:0003676">
    <property type="term" value="F:nucleic acid binding"/>
    <property type="evidence" value="ECO:0007669"/>
    <property type="project" value="InterPro"/>
</dbReference>
<sequence length="138" mass="15309">MGFQRHSSLITSPNLHHNFSVISVEDNAIIHIRSPPYYPQSNGQAGRFADAFKRSAVKVKGGENPSRNHPAFPTCIQEPPLQQRYKSPAKALIGRKLGTVNEVMSPAKVGSMEYDIYKNGTVYVRNDKPGNETWKKGG</sequence>
<name>A0AAE1Z6V3_SCHME</name>
<reference evidence="1" key="1">
    <citation type="submission" date="2022-04" db="EMBL/GenBank/DDBJ databases">
        <authorList>
            <person name="Xu L."/>
            <person name="Lv Z."/>
        </authorList>
    </citation>
    <scope>NUCLEOTIDE SEQUENCE</scope>
    <source>
        <strain evidence="1">LV_2022a</strain>
    </source>
</reference>
<organism evidence="1 2">
    <name type="scientific">Schistosoma mekongi</name>
    <name type="common">Parasitic worm</name>
    <dbReference type="NCBI Taxonomy" id="38744"/>
    <lineage>
        <taxon>Eukaryota</taxon>
        <taxon>Metazoa</taxon>
        <taxon>Spiralia</taxon>
        <taxon>Lophotrochozoa</taxon>
        <taxon>Platyhelminthes</taxon>
        <taxon>Trematoda</taxon>
        <taxon>Digenea</taxon>
        <taxon>Strigeidida</taxon>
        <taxon>Schistosomatoidea</taxon>
        <taxon>Schistosomatidae</taxon>
        <taxon>Schistosoma</taxon>
    </lineage>
</organism>
<proteinExistence type="predicted"/>
<dbReference type="EMBL" id="JALJAT010000006">
    <property type="protein sequence ID" value="KAK4468392.1"/>
    <property type="molecule type" value="Genomic_DNA"/>
</dbReference>
<accession>A0AAE1Z6V3</accession>
<reference evidence="1" key="2">
    <citation type="journal article" date="2023" name="Infect Dis Poverty">
        <title>Chromosome-scale genome of the human blood fluke Schistosoma mekongi and its implications for public health.</title>
        <authorList>
            <person name="Zhou M."/>
            <person name="Xu L."/>
            <person name="Xu D."/>
            <person name="Chen W."/>
            <person name="Khan J."/>
            <person name="Hu Y."/>
            <person name="Huang H."/>
            <person name="Wei H."/>
            <person name="Zhang Y."/>
            <person name="Chusongsang P."/>
            <person name="Tanasarnprasert K."/>
            <person name="Hu X."/>
            <person name="Limpanont Y."/>
            <person name="Lv Z."/>
        </authorList>
    </citation>
    <scope>NUCLEOTIDE SEQUENCE</scope>
    <source>
        <strain evidence="1">LV_2022a</strain>
    </source>
</reference>
<protein>
    <submittedName>
        <fullName evidence="1">Uncharacterized protein</fullName>
    </submittedName>
</protein>